<feature type="domain" description="HD" evidence="3">
    <location>
        <begin position="1"/>
        <end position="124"/>
    </location>
</feature>
<accession>A0AA43QQ41</accession>
<organism evidence="4 5">
    <name type="scientific">Ramalina farinacea</name>
    <dbReference type="NCBI Taxonomy" id="258253"/>
    <lineage>
        <taxon>Eukaryota</taxon>
        <taxon>Fungi</taxon>
        <taxon>Dikarya</taxon>
        <taxon>Ascomycota</taxon>
        <taxon>Pezizomycotina</taxon>
        <taxon>Lecanoromycetes</taxon>
        <taxon>OSLEUM clade</taxon>
        <taxon>Lecanoromycetidae</taxon>
        <taxon>Lecanorales</taxon>
        <taxon>Lecanorineae</taxon>
        <taxon>Ramalinaceae</taxon>
        <taxon>Ramalina</taxon>
    </lineage>
</organism>
<evidence type="ECO:0000313" key="5">
    <source>
        <dbReference type="Proteomes" id="UP001161017"/>
    </source>
</evidence>
<dbReference type="Gene3D" id="1.10.3210.10">
    <property type="entry name" value="Hypothetical protein af1432"/>
    <property type="match status" value="1"/>
</dbReference>
<evidence type="ECO:0000313" key="4">
    <source>
        <dbReference type="EMBL" id="MDI1488768.1"/>
    </source>
</evidence>
<name>A0AA43QQ41_9LECA</name>
<dbReference type="GO" id="GO:0002953">
    <property type="term" value="F:5'-deoxynucleotidase activity"/>
    <property type="evidence" value="ECO:0007669"/>
    <property type="project" value="InterPro"/>
</dbReference>
<keyword evidence="5" id="KW-1185">Reference proteome</keyword>
<keyword evidence="2" id="KW-0378">Hydrolase</keyword>
<dbReference type="PANTHER" id="PTHR11845:SF13">
    <property type="entry name" value="5'-DEOXYNUCLEOTIDASE HDDC2"/>
    <property type="match status" value="1"/>
</dbReference>
<dbReference type="Pfam" id="PF13023">
    <property type="entry name" value="HD_3"/>
    <property type="match status" value="1"/>
</dbReference>
<protein>
    <recommendedName>
        <fullName evidence="3">HD domain-containing protein</fullName>
    </recommendedName>
</protein>
<proteinExistence type="predicted"/>
<dbReference type="EMBL" id="JAPUFD010000008">
    <property type="protein sequence ID" value="MDI1488768.1"/>
    <property type="molecule type" value="Genomic_DNA"/>
</dbReference>
<dbReference type="PANTHER" id="PTHR11845">
    <property type="entry name" value="5'-DEOXYNUCLEOTIDASE HDDC2"/>
    <property type="match status" value="1"/>
</dbReference>
<dbReference type="SUPFAM" id="SSF109604">
    <property type="entry name" value="HD-domain/PDEase-like"/>
    <property type="match status" value="1"/>
</dbReference>
<sequence length="168" mass="19274">MYRMSIITLLAPTSLRSTVNISHATRLALVHDMAEAVVGDITPQEKMPKSEKARRERDTMQFLAGTMLGSYDGGEQGRELVELWEEYEAGVTAEAKFVKDVDKLELLCQMVEYEMADAEAVKAGERDLWEFTHVATEIKGDEMKGWADELMGERKRWWRELGKEPRFK</sequence>
<dbReference type="GO" id="GO:0046872">
    <property type="term" value="F:metal ion binding"/>
    <property type="evidence" value="ECO:0007669"/>
    <property type="project" value="UniProtKB-KW"/>
</dbReference>
<reference evidence="4" key="1">
    <citation type="journal article" date="2023" name="Genome Biol. Evol.">
        <title>First Whole Genome Sequence and Flow Cytometry Genome Size Data for the Lichen-Forming Fungus Ramalina farinacea (Ascomycota).</title>
        <authorList>
            <person name="Llewellyn T."/>
            <person name="Mian S."/>
            <person name="Hill R."/>
            <person name="Leitch I.J."/>
            <person name="Gaya E."/>
        </authorList>
    </citation>
    <scope>NUCLEOTIDE SEQUENCE</scope>
    <source>
        <strain evidence="4">LIQ254RAFAR</strain>
    </source>
</reference>
<keyword evidence="1" id="KW-0479">Metal-binding</keyword>
<dbReference type="AlphaFoldDB" id="A0AA43QQ41"/>
<evidence type="ECO:0000259" key="3">
    <source>
        <dbReference type="Pfam" id="PF13023"/>
    </source>
</evidence>
<evidence type="ECO:0000256" key="1">
    <source>
        <dbReference type="ARBA" id="ARBA00022723"/>
    </source>
</evidence>
<dbReference type="InterPro" id="IPR006674">
    <property type="entry name" value="HD_domain"/>
</dbReference>
<dbReference type="InterPro" id="IPR039356">
    <property type="entry name" value="YfbR/HDDC2"/>
</dbReference>
<gene>
    <name evidence="4" type="ORF">OHK93_008044</name>
</gene>
<comment type="caution">
    <text evidence="4">The sequence shown here is derived from an EMBL/GenBank/DDBJ whole genome shotgun (WGS) entry which is preliminary data.</text>
</comment>
<evidence type="ECO:0000256" key="2">
    <source>
        <dbReference type="ARBA" id="ARBA00022801"/>
    </source>
</evidence>
<dbReference type="Proteomes" id="UP001161017">
    <property type="component" value="Unassembled WGS sequence"/>
</dbReference>
<dbReference type="GO" id="GO:0005737">
    <property type="term" value="C:cytoplasm"/>
    <property type="evidence" value="ECO:0007669"/>
    <property type="project" value="TreeGrafter"/>
</dbReference>